<dbReference type="EMBL" id="KN833739">
    <property type="protein sequence ID" value="KIK22472.1"/>
    <property type="molecule type" value="Genomic_DNA"/>
</dbReference>
<dbReference type="GO" id="GO:0016791">
    <property type="term" value="F:phosphatase activity"/>
    <property type="evidence" value="ECO:0007669"/>
    <property type="project" value="TreeGrafter"/>
</dbReference>
<feature type="region of interest" description="Disordered" evidence="1">
    <location>
        <begin position="156"/>
        <end position="176"/>
    </location>
</feature>
<gene>
    <name evidence="2" type="ORF">PISMIDRAFT_29675</name>
</gene>
<keyword evidence="3" id="KW-1185">Reference proteome</keyword>
<evidence type="ECO:0000256" key="1">
    <source>
        <dbReference type="SAM" id="MobiDB-lite"/>
    </source>
</evidence>
<dbReference type="Gene3D" id="3.40.50.1000">
    <property type="entry name" value="HAD superfamily/HAD-like"/>
    <property type="match status" value="2"/>
</dbReference>
<proteinExistence type="predicted"/>
<dbReference type="HOGENOM" id="CLU_043473_4_0_1"/>
<dbReference type="PANTHER" id="PTHR19288:SF46">
    <property type="entry name" value="HALOACID DEHALOGENASE-LIKE HYDROLASE DOMAIN-CONTAINING PROTEIN 2"/>
    <property type="match status" value="1"/>
</dbReference>
<dbReference type="SUPFAM" id="SSF56784">
    <property type="entry name" value="HAD-like"/>
    <property type="match status" value="1"/>
</dbReference>
<dbReference type="AlphaFoldDB" id="A0A0C9ZJ11"/>
<organism evidence="2 3">
    <name type="scientific">Pisolithus microcarpus 441</name>
    <dbReference type="NCBI Taxonomy" id="765257"/>
    <lineage>
        <taxon>Eukaryota</taxon>
        <taxon>Fungi</taxon>
        <taxon>Dikarya</taxon>
        <taxon>Basidiomycota</taxon>
        <taxon>Agaricomycotina</taxon>
        <taxon>Agaricomycetes</taxon>
        <taxon>Agaricomycetidae</taxon>
        <taxon>Boletales</taxon>
        <taxon>Sclerodermatineae</taxon>
        <taxon>Pisolithaceae</taxon>
        <taxon>Pisolithus</taxon>
    </lineage>
</organism>
<dbReference type="InterPro" id="IPR006357">
    <property type="entry name" value="HAD-SF_hydro_IIA"/>
</dbReference>
<evidence type="ECO:0000313" key="3">
    <source>
        <dbReference type="Proteomes" id="UP000054018"/>
    </source>
</evidence>
<dbReference type="InterPro" id="IPR036412">
    <property type="entry name" value="HAD-like_sf"/>
</dbReference>
<accession>A0A0C9ZJ11</accession>
<reference evidence="2 3" key="1">
    <citation type="submission" date="2014-04" db="EMBL/GenBank/DDBJ databases">
        <authorList>
            <consortium name="DOE Joint Genome Institute"/>
            <person name="Kuo A."/>
            <person name="Kohler A."/>
            <person name="Costa M.D."/>
            <person name="Nagy L.G."/>
            <person name="Floudas D."/>
            <person name="Copeland A."/>
            <person name="Barry K.W."/>
            <person name="Cichocki N."/>
            <person name="Veneault-Fourrey C."/>
            <person name="LaButti K."/>
            <person name="Lindquist E.A."/>
            <person name="Lipzen A."/>
            <person name="Lundell T."/>
            <person name="Morin E."/>
            <person name="Murat C."/>
            <person name="Sun H."/>
            <person name="Tunlid A."/>
            <person name="Henrissat B."/>
            <person name="Grigoriev I.V."/>
            <person name="Hibbett D.S."/>
            <person name="Martin F."/>
            <person name="Nordberg H.P."/>
            <person name="Cantor M.N."/>
            <person name="Hua S.X."/>
        </authorList>
    </citation>
    <scope>NUCLEOTIDE SEQUENCE [LARGE SCALE GENOMIC DNA]</scope>
    <source>
        <strain evidence="2 3">441</strain>
    </source>
</reference>
<reference evidence="3" key="2">
    <citation type="submission" date="2015-01" db="EMBL/GenBank/DDBJ databases">
        <title>Evolutionary Origins and Diversification of the Mycorrhizal Mutualists.</title>
        <authorList>
            <consortium name="DOE Joint Genome Institute"/>
            <consortium name="Mycorrhizal Genomics Consortium"/>
            <person name="Kohler A."/>
            <person name="Kuo A."/>
            <person name="Nagy L.G."/>
            <person name="Floudas D."/>
            <person name="Copeland A."/>
            <person name="Barry K.W."/>
            <person name="Cichocki N."/>
            <person name="Veneault-Fourrey C."/>
            <person name="LaButti K."/>
            <person name="Lindquist E.A."/>
            <person name="Lipzen A."/>
            <person name="Lundell T."/>
            <person name="Morin E."/>
            <person name="Murat C."/>
            <person name="Riley R."/>
            <person name="Ohm R."/>
            <person name="Sun H."/>
            <person name="Tunlid A."/>
            <person name="Henrissat B."/>
            <person name="Grigoriev I.V."/>
            <person name="Hibbett D.S."/>
            <person name="Martin F."/>
        </authorList>
    </citation>
    <scope>NUCLEOTIDE SEQUENCE [LARGE SCALE GENOMIC DNA]</scope>
    <source>
        <strain evidence="3">441</strain>
    </source>
</reference>
<feature type="compositionally biased region" description="Low complexity" evidence="1">
    <location>
        <begin position="164"/>
        <end position="174"/>
    </location>
</feature>
<dbReference type="Pfam" id="PF13242">
    <property type="entry name" value="Hydrolase_like"/>
    <property type="match status" value="1"/>
</dbReference>
<evidence type="ECO:0000313" key="2">
    <source>
        <dbReference type="EMBL" id="KIK22472.1"/>
    </source>
</evidence>
<dbReference type="PANTHER" id="PTHR19288">
    <property type="entry name" value="4-NITROPHENYLPHOSPHATASE-RELATED"/>
    <property type="match status" value="1"/>
</dbReference>
<name>A0A0C9ZJ11_9AGAM</name>
<dbReference type="Proteomes" id="UP000054018">
    <property type="component" value="Unassembled WGS sequence"/>
</dbReference>
<dbReference type="InterPro" id="IPR023214">
    <property type="entry name" value="HAD_sf"/>
</dbReference>
<dbReference type="Pfam" id="PF13344">
    <property type="entry name" value="Hydrolase_6"/>
    <property type="match status" value="1"/>
</dbReference>
<dbReference type="OrthoDB" id="426235at2759"/>
<dbReference type="GO" id="GO:0005737">
    <property type="term" value="C:cytoplasm"/>
    <property type="evidence" value="ECO:0007669"/>
    <property type="project" value="TreeGrafter"/>
</dbReference>
<sequence>MSASLNGSPALSALLVDISGTLLTGSSPTPGAARALARLRAARVPFRFCSNTSKESTQEICRRLAEAFMHVFPGEVWTSVGALKGVLRDAGVQRPYTLLSPSARAECLGIDSGATNDHSQDDTVEPYDAVVVGLAPSVFDYEHLNTAFRILVREHENERRRADPSSPSSTSVTTPRPPLIALHKARYIQASDRALSLGPGPFVAALEEASGTRAQIVGKPMKLFFETVVKSFGDNTLSLAPTEMVEGAVMSDGGSKDGRSGRIAVVGDDVSADLGEGAIELGLWRVLVKTGKYRTGDETREGVVPPDEICESFADFVDQFLDQGRFFNPRFSAGV</sequence>
<dbReference type="STRING" id="765257.A0A0C9ZJ11"/>
<protein>
    <submittedName>
        <fullName evidence="2">Uncharacterized protein</fullName>
    </submittedName>
</protein>